<evidence type="ECO:0000313" key="3">
    <source>
        <dbReference type="EMBL" id="CAA2614386.1"/>
    </source>
</evidence>
<dbReference type="AlphaFoldDB" id="A0A7I8IAW6"/>
<dbReference type="PANTHER" id="PTHR36786:SF1">
    <property type="entry name" value="2-ISOPROPYLMALATE SYNTHASE"/>
    <property type="match status" value="1"/>
</dbReference>
<feature type="domain" description="DUF7812" evidence="2">
    <location>
        <begin position="38"/>
        <end position="355"/>
    </location>
</feature>
<dbReference type="Proteomes" id="UP001189122">
    <property type="component" value="Unassembled WGS sequence"/>
</dbReference>
<dbReference type="InterPro" id="IPR056714">
    <property type="entry name" value="DUF7812"/>
</dbReference>
<dbReference type="PANTHER" id="PTHR36786">
    <property type="entry name" value="2-ISOPROPYLMALATE SYNTHASE"/>
    <property type="match status" value="1"/>
</dbReference>
<keyword evidence="4" id="KW-1185">Reference proteome</keyword>
<evidence type="ECO:0000259" key="2">
    <source>
        <dbReference type="Pfam" id="PF25104"/>
    </source>
</evidence>
<proteinExistence type="predicted"/>
<sequence length="477" mass="52515">MTPPWPSSEAAGPSGGEGVSSAENPLALHVVEGEESMFSCKAMETEGLKLRLTAALALLGMPTIISAPYMLRSHIILLVSRCITGCEDQSATAMDCYMGAFEQSVILYTCHSLSSRLYYDSMKVKPQSKSRVLGRCALENDFDLSFGQCVRKGTQDTINSQIQKWLDSCSQQSDAFLHWTKAEVVSSCMAYMTENRHIIMEPWREETCLLLSFMLQRIAGEAVRAPPHEKEEINRQEIYFVAALLKLMGSSLLKIVVVLSERSTENSNGSALGKEHEFISDIVGYFGSYSAGRYVLWAPSAARSSGRWGAGVMLAHLTSLLFCSIDQRLHPLWEGCMFVIMAVMNLLVLEEGNLDTPRTMCGFPRESLSYRLSLSKVFQVALTFSVGLSCRHFPTHTPFICPCLLTCVGDDRAGATPPIEHSHCIKPAEAPRSLLEEGDQVPGLRAQQVCGLGAAESAAIHGILCHIWIKIKVLYNN</sequence>
<name>A0A7I8IAW6_SPIIN</name>
<reference evidence="3 4" key="1">
    <citation type="submission" date="2019-12" db="EMBL/GenBank/DDBJ databases">
        <authorList>
            <person name="Scholz U."/>
            <person name="Mascher M."/>
            <person name="Fiebig A."/>
        </authorList>
    </citation>
    <scope>NUCLEOTIDE SEQUENCE</scope>
</reference>
<evidence type="ECO:0000256" key="1">
    <source>
        <dbReference type="SAM" id="MobiDB-lite"/>
    </source>
</evidence>
<organism evidence="3">
    <name type="scientific">Spirodela intermedia</name>
    <name type="common">Intermediate duckweed</name>
    <dbReference type="NCBI Taxonomy" id="51605"/>
    <lineage>
        <taxon>Eukaryota</taxon>
        <taxon>Viridiplantae</taxon>
        <taxon>Streptophyta</taxon>
        <taxon>Embryophyta</taxon>
        <taxon>Tracheophyta</taxon>
        <taxon>Spermatophyta</taxon>
        <taxon>Magnoliopsida</taxon>
        <taxon>Liliopsida</taxon>
        <taxon>Araceae</taxon>
        <taxon>Lemnoideae</taxon>
        <taxon>Spirodela</taxon>
    </lineage>
</organism>
<dbReference type="EMBL" id="CACRZD030000001">
    <property type="protein sequence ID" value="CAA6654182.1"/>
    <property type="molecule type" value="Genomic_DNA"/>
</dbReference>
<gene>
    <name evidence="3" type="ORF">SI7747_01000772</name>
</gene>
<feature type="region of interest" description="Disordered" evidence="1">
    <location>
        <begin position="1"/>
        <end position="21"/>
    </location>
</feature>
<dbReference type="EMBL" id="LR743588">
    <property type="protein sequence ID" value="CAA2614386.1"/>
    <property type="molecule type" value="Genomic_DNA"/>
</dbReference>
<evidence type="ECO:0000313" key="4">
    <source>
        <dbReference type="Proteomes" id="UP001189122"/>
    </source>
</evidence>
<protein>
    <recommendedName>
        <fullName evidence="2">DUF7812 domain-containing protein</fullName>
    </recommendedName>
</protein>
<accession>A0A7I8IAW6</accession>
<dbReference type="Pfam" id="PF25104">
    <property type="entry name" value="DUF7812"/>
    <property type="match status" value="1"/>
</dbReference>